<dbReference type="AlphaFoldDB" id="A0A7W9BHA7"/>
<dbReference type="PROSITE" id="PS51257">
    <property type="entry name" value="PROKAR_LIPOPROTEIN"/>
    <property type="match status" value="1"/>
</dbReference>
<keyword evidence="4" id="KW-1185">Reference proteome</keyword>
<comment type="caution">
    <text evidence="3">The sequence shown here is derived from an EMBL/GenBank/DDBJ whole genome shotgun (WGS) entry which is preliminary data.</text>
</comment>
<evidence type="ECO:0000313" key="4">
    <source>
        <dbReference type="Proteomes" id="UP000535415"/>
    </source>
</evidence>
<dbReference type="RefSeq" id="WP_183523926.1">
    <property type="nucleotide sequence ID" value="NZ_JACIJM010000001.1"/>
</dbReference>
<sequence>MRAIILASVPVLALAACSNGPATPIRDFGSVTITPFESNLETQKELDLPATFQTLPQPTPGGRNRADN</sequence>
<name>A0A7W9BHA7_9RHOB</name>
<accession>A0A7W9BHA7</accession>
<feature type="region of interest" description="Disordered" evidence="1">
    <location>
        <begin position="44"/>
        <end position="68"/>
    </location>
</feature>
<dbReference type="Pfam" id="PF11233">
    <property type="entry name" value="DUF3035"/>
    <property type="match status" value="1"/>
</dbReference>
<keyword evidence="2" id="KW-0732">Signal</keyword>
<reference evidence="3 4" key="1">
    <citation type="submission" date="2020-08" db="EMBL/GenBank/DDBJ databases">
        <title>Genomic Encyclopedia of Type Strains, Phase IV (KMG-IV): sequencing the most valuable type-strain genomes for metagenomic binning, comparative biology and taxonomic classification.</title>
        <authorList>
            <person name="Goeker M."/>
        </authorList>
    </citation>
    <scope>NUCLEOTIDE SEQUENCE [LARGE SCALE GENOMIC DNA]</scope>
    <source>
        <strain evidence="3 4">DSM 101064</strain>
    </source>
</reference>
<gene>
    <name evidence="3" type="ORF">FHS72_000103</name>
</gene>
<keyword evidence="3" id="KW-0449">Lipoprotein</keyword>
<dbReference type="InterPro" id="IPR021395">
    <property type="entry name" value="DUF3035"/>
</dbReference>
<proteinExistence type="predicted"/>
<dbReference type="EMBL" id="JACIJM010000001">
    <property type="protein sequence ID" value="MBB5720499.1"/>
    <property type="molecule type" value="Genomic_DNA"/>
</dbReference>
<evidence type="ECO:0000313" key="3">
    <source>
        <dbReference type="EMBL" id="MBB5720499.1"/>
    </source>
</evidence>
<evidence type="ECO:0000256" key="1">
    <source>
        <dbReference type="SAM" id="MobiDB-lite"/>
    </source>
</evidence>
<protein>
    <submittedName>
        <fullName evidence="3">Putative lipoprotein</fullName>
    </submittedName>
</protein>
<organism evidence="3 4">
    <name type="scientific">Yoonia ponticola</name>
    <dbReference type="NCBI Taxonomy" id="1524255"/>
    <lineage>
        <taxon>Bacteria</taxon>
        <taxon>Pseudomonadati</taxon>
        <taxon>Pseudomonadota</taxon>
        <taxon>Alphaproteobacteria</taxon>
        <taxon>Rhodobacterales</taxon>
        <taxon>Paracoccaceae</taxon>
        <taxon>Yoonia</taxon>
    </lineage>
</organism>
<feature type="signal peptide" evidence="2">
    <location>
        <begin position="1"/>
        <end position="22"/>
    </location>
</feature>
<dbReference type="Proteomes" id="UP000535415">
    <property type="component" value="Unassembled WGS sequence"/>
</dbReference>
<feature type="chain" id="PRO_5030607340" evidence="2">
    <location>
        <begin position="23"/>
        <end position="68"/>
    </location>
</feature>
<evidence type="ECO:0000256" key="2">
    <source>
        <dbReference type="SAM" id="SignalP"/>
    </source>
</evidence>